<name>W7UF91_RUMFL</name>
<keyword evidence="2" id="KW-1185">Reference proteome</keyword>
<dbReference type="AlphaFoldDB" id="W7UF91"/>
<dbReference type="Proteomes" id="UP000019365">
    <property type="component" value="Unassembled WGS sequence"/>
</dbReference>
<organism evidence="1 2">
    <name type="scientific">Ruminococcus flavefaciens 007c</name>
    <dbReference type="NCBI Taxonomy" id="1341157"/>
    <lineage>
        <taxon>Bacteria</taxon>
        <taxon>Bacillati</taxon>
        <taxon>Bacillota</taxon>
        <taxon>Clostridia</taxon>
        <taxon>Eubacteriales</taxon>
        <taxon>Oscillospiraceae</taxon>
        <taxon>Ruminococcus</taxon>
    </lineage>
</organism>
<sequence length="210" mass="23005">MICATAVSCGDAAEKESISVKETTTAIETQTETTSAAALTTSAAETTASAVITTTAAENTSADKDEDIMTIVKEVCMRYYDAPEYSEKDAEKEAELLIDRAKEFTEQDPVEVNSEDVAMSRAKTIFIESIGQEFIDELESDYYEKNGQMLKLERNDPPYKCVYYDEYDVWAVTAVLRSGKLEDGTGLEHTGASLYVLIRGKDGALLAAHC</sequence>
<gene>
    <name evidence="1" type="ORF">RF007C_00470</name>
</gene>
<evidence type="ECO:0000313" key="1">
    <source>
        <dbReference type="EMBL" id="EWM52588.1"/>
    </source>
</evidence>
<dbReference type="PATRIC" id="fig|1341157.4.peg.2779"/>
<accession>W7UF91</accession>
<evidence type="ECO:0000313" key="2">
    <source>
        <dbReference type="Proteomes" id="UP000019365"/>
    </source>
</evidence>
<proteinExistence type="predicted"/>
<dbReference type="EMBL" id="ATAX01000034">
    <property type="protein sequence ID" value="EWM52588.1"/>
    <property type="molecule type" value="Genomic_DNA"/>
</dbReference>
<protein>
    <submittedName>
        <fullName evidence="1">Uncharacterized protein</fullName>
    </submittedName>
</protein>
<reference evidence="1 2" key="1">
    <citation type="journal article" date="2014" name="PLoS ONE">
        <title>Rumen cellulosomics: divergent fiber-degrading strategies revealed by comparative genome-wide analysis of six ruminococcal strains.</title>
        <authorList>
            <person name="Dassa B."/>
            <person name="Borovok I."/>
            <person name="Ruimy-Israeli V."/>
            <person name="Lamed R."/>
            <person name="Flint H.J."/>
            <person name="Duncan S.H."/>
            <person name="Henrissat B."/>
            <person name="Coutinho P."/>
            <person name="Morrison M."/>
            <person name="Mosoni P."/>
            <person name="Yeoman C.J."/>
            <person name="White B.A."/>
            <person name="Bayer E.A."/>
        </authorList>
    </citation>
    <scope>NUCLEOTIDE SEQUENCE [LARGE SCALE GENOMIC DNA]</scope>
    <source>
        <strain evidence="1 2">007c</strain>
    </source>
</reference>
<comment type="caution">
    <text evidence="1">The sequence shown here is derived from an EMBL/GenBank/DDBJ whole genome shotgun (WGS) entry which is preliminary data.</text>
</comment>